<name>A0AAX2A739_9BACT</name>
<dbReference type="InterPro" id="IPR015170">
    <property type="entry name" value="DUF1924_SHP"/>
</dbReference>
<feature type="signal peptide" evidence="5">
    <location>
        <begin position="1"/>
        <end position="19"/>
    </location>
</feature>
<feature type="domain" description="Cytochrome c" evidence="6">
    <location>
        <begin position="40"/>
        <end position="133"/>
    </location>
</feature>
<keyword evidence="3 4" id="KW-0408">Iron</keyword>
<evidence type="ECO:0000313" key="9">
    <source>
        <dbReference type="Proteomes" id="UP000253850"/>
    </source>
</evidence>
<gene>
    <name evidence="7" type="ORF">ABIV_2649</name>
    <name evidence="8" type="ORF">CRV05_08605</name>
</gene>
<dbReference type="InterPro" id="IPR009056">
    <property type="entry name" value="Cyt_c-like_dom"/>
</dbReference>
<evidence type="ECO:0000259" key="6">
    <source>
        <dbReference type="PROSITE" id="PS51007"/>
    </source>
</evidence>
<dbReference type="EMBL" id="PDKM01000004">
    <property type="protein sequence ID" value="RXK09780.1"/>
    <property type="molecule type" value="Genomic_DNA"/>
</dbReference>
<dbReference type="GO" id="GO:0046872">
    <property type="term" value="F:metal ion binding"/>
    <property type="evidence" value="ECO:0007669"/>
    <property type="project" value="UniProtKB-KW"/>
</dbReference>
<protein>
    <submittedName>
        <fullName evidence="7">DUF1924 domain-containing protein</fullName>
    </submittedName>
</protein>
<dbReference type="SUPFAM" id="SSF46626">
    <property type="entry name" value="Cytochrome c"/>
    <property type="match status" value="1"/>
</dbReference>
<evidence type="ECO:0000313" key="7">
    <source>
        <dbReference type="EMBL" id="AXH13615.1"/>
    </source>
</evidence>
<proteinExistence type="predicted"/>
<dbReference type="InterPro" id="IPR036909">
    <property type="entry name" value="Cyt_c-like_dom_sf"/>
</dbReference>
<keyword evidence="1 4" id="KW-0349">Heme</keyword>
<dbReference type="RefSeq" id="WP_114840393.1">
    <property type="nucleotide sequence ID" value="NZ_CP031217.1"/>
</dbReference>
<dbReference type="GO" id="GO:0009055">
    <property type="term" value="F:electron transfer activity"/>
    <property type="evidence" value="ECO:0007669"/>
    <property type="project" value="InterPro"/>
</dbReference>
<evidence type="ECO:0000313" key="10">
    <source>
        <dbReference type="Proteomes" id="UP000289193"/>
    </source>
</evidence>
<dbReference type="EMBL" id="CP031217">
    <property type="protein sequence ID" value="AXH13615.1"/>
    <property type="molecule type" value="Genomic_DNA"/>
</dbReference>
<keyword evidence="2 4" id="KW-0479">Metal-binding</keyword>
<sequence length="133" mass="15354">MRNLLLIFIFATFSFSSQLNTYLNNLKQEATKENPNFKEFSIKKGEEIFTSKHIGKKGKEIACTSCHGIDLTKKSENFFTGKELEPLSQKVNPTRLTDIKKVEKWLKRNFKDVYNRVGTAQEKGDVLVYILSK</sequence>
<evidence type="ECO:0000256" key="4">
    <source>
        <dbReference type="PROSITE-ProRule" id="PRU00433"/>
    </source>
</evidence>
<dbReference type="Pfam" id="PF09086">
    <property type="entry name" value="DUF1924"/>
    <property type="match status" value="1"/>
</dbReference>
<reference evidence="8 10" key="1">
    <citation type="submission" date="2017-10" db="EMBL/GenBank/DDBJ databases">
        <title>Genomics of the genus Arcobacter.</title>
        <authorList>
            <person name="Perez-Cataluna A."/>
            <person name="Figueras M.J."/>
        </authorList>
    </citation>
    <scope>NUCLEOTIDE SEQUENCE [LARGE SCALE GENOMIC DNA]</scope>
    <source>
        <strain evidence="8 10">CECT 7835</strain>
    </source>
</reference>
<evidence type="ECO:0000256" key="1">
    <source>
        <dbReference type="ARBA" id="ARBA00022617"/>
    </source>
</evidence>
<evidence type="ECO:0000256" key="3">
    <source>
        <dbReference type="ARBA" id="ARBA00023004"/>
    </source>
</evidence>
<dbReference type="Proteomes" id="UP000253850">
    <property type="component" value="Chromosome"/>
</dbReference>
<dbReference type="Proteomes" id="UP000289193">
    <property type="component" value="Unassembled WGS sequence"/>
</dbReference>
<evidence type="ECO:0000256" key="5">
    <source>
        <dbReference type="SAM" id="SignalP"/>
    </source>
</evidence>
<keyword evidence="10" id="KW-1185">Reference proteome</keyword>
<dbReference type="AlphaFoldDB" id="A0AAX2A739"/>
<dbReference type="Gene3D" id="1.10.760.10">
    <property type="entry name" value="Cytochrome c-like domain"/>
    <property type="match status" value="1"/>
</dbReference>
<dbReference type="PROSITE" id="PS51007">
    <property type="entry name" value="CYTC"/>
    <property type="match status" value="1"/>
</dbReference>
<reference evidence="7 9" key="2">
    <citation type="submission" date="2018-07" db="EMBL/GenBank/DDBJ databases">
        <title>Complete genome of the Arcobacter bivalviorum type strain LMG 26154.</title>
        <authorList>
            <person name="Miller W.G."/>
            <person name="Yee E."/>
            <person name="Bono J.L."/>
        </authorList>
    </citation>
    <scope>NUCLEOTIDE SEQUENCE [LARGE SCALE GENOMIC DNA]</scope>
    <source>
        <strain evidence="7 9">LMG 26154</strain>
    </source>
</reference>
<dbReference type="GO" id="GO:0020037">
    <property type="term" value="F:heme binding"/>
    <property type="evidence" value="ECO:0007669"/>
    <property type="project" value="InterPro"/>
</dbReference>
<feature type="chain" id="PRO_5044718433" evidence="5">
    <location>
        <begin position="20"/>
        <end position="133"/>
    </location>
</feature>
<accession>A0AAX2A739</accession>
<evidence type="ECO:0000313" key="8">
    <source>
        <dbReference type="EMBL" id="RXK09780.1"/>
    </source>
</evidence>
<evidence type="ECO:0000256" key="2">
    <source>
        <dbReference type="ARBA" id="ARBA00022723"/>
    </source>
</evidence>
<organism evidence="8 10">
    <name type="scientific">Halarcobacter bivalviorum</name>
    <dbReference type="NCBI Taxonomy" id="663364"/>
    <lineage>
        <taxon>Bacteria</taxon>
        <taxon>Pseudomonadati</taxon>
        <taxon>Campylobacterota</taxon>
        <taxon>Epsilonproteobacteria</taxon>
        <taxon>Campylobacterales</taxon>
        <taxon>Arcobacteraceae</taxon>
        <taxon>Halarcobacter</taxon>
    </lineage>
</organism>
<dbReference type="KEGG" id="hbv:ABIV_2649"/>
<keyword evidence="5" id="KW-0732">Signal</keyword>